<feature type="domain" description="BEACH-type PH" evidence="5">
    <location>
        <begin position="2040"/>
        <end position="2152"/>
    </location>
</feature>
<dbReference type="PROSITE" id="PS50082">
    <property type="entry name" value="WD_REPEATS_2"/>
    <property type="match status" value="1"/>
</dbReference>
<comment type="caution">
    <text evidence="6">The sequence shown here is derived from an EMBL/GenBank/DDBJ whole genome shotgun (WGS) entry which is preliminary data.</text>
</comment>
<dbReference type="InterPro" id="IPR050865">
    <property type="entry name" value="BEACH_Domain"/>
</dbReference>
<dbReference type="SUPFAM" id="SSF50729">
    <property type="entry name" value="PH domain-like"/>
    <property type="match status" value="1"/>
</dbReference>
<dbReference type="InterPro" id="IPR036322">
    <property type="entry name" value="WD40_repeat_dom_sf"/>
</dbReference>
<evidence type="ECO:0000313" key="6">
    <source>
        <dbReference type="EMBL" id="CAG9318802.1"/>
    </source>
</evidence>
<evidence type="ECO:0000313" key="7">
    <source>
        <dbReference type="Proteomes" id="UP001162131"/>
    </source>
</evidence>
<gene>
    <name evidence="6" type="ORF">BSTOLATCC_MIC22166</name>
</gene>
<dbReference type="InterPro" id="IPR001680">
    <property type="entry name" value="WD40_rpt"/>
</dbReference>
<evidence type="ECO:0000256" key="2">
    <source>
        <dbReference type="SAM" id="Coils"/>
    </source>
</evidence>
<dbReference type="InterPro" id="IPR036372">
    <property type="entry name" value="BEACH_dom_sf"/>
</dbReference>
<feature type="coiled-coil region" evidence="2">
    <location>
        <begin position="1811"/>
        <end position="1838"/>
    </location>
</feature>
<feature type="compositionally biased region" description="Acidic residues" evidence="3">
    <location>
        <begin position="2002"/>
        <end position="2011"/>
    </location>
</feature>
<reference evidence="6" key="1">
    <citation type="submission" date="2021-09" db="EMBL/GenBank/DDBJ databases">
        <authorList>
            <consortium name="AG Swart"/>
            <person name="Singh M."/>
            <person name="Singh A."/>
            <person name="Seah K."/>
            <person name="Emmerich C."/>
        </authorList>
    </citation>
    <scope>NUCLEOTIDE SEQUENCE</scope>
    <source>
        <strain evidence="6">ATCC30299</strain>
    </source>
</reference>
<dbReference type="Pfam" id="PF14844">
    <property type="entry name" value="PH_BEACH"/>
    <property type="match status" value="1"/>
</dbReference>
<keyword evidence="2" id="KW-0175">Coiled coil</keyword>
<evidence type="ECO:0000256" key="1">
    <source>
        <dbReference type="PROSITE-ProRule" id="PRU00221"/>
    </source>
</evidence>
<dbReference type="EMBL" id="CAJZBQ010000021">
    <property type="protein sequence ID" value="CAG9318802.1"/>
    <property type="molecule type" value="Genomic_DNA"/>
</dbReference>
<dbReference type="PANTHER" id="PTHR13743">
    <property type="entry name" value="BEIGE/BEACH-RELATED"/>
    <property type="match status" value="1"/>
</dbReference>
<evidence type="ECO:0000256" key="3">
    <source>
        <dbReference type="SAM" id="MobiDB-lite"/>
    </source>
</evidence>
<evidence type="ECO:0000259" key="4">
    <source>
        <dbReference type="PROSITE" id="PS50197"/>
    </source>
</evidence>
<keyword evidence="7" id="KW-1185">Reference proteome</keyword>
<dbReference type="SUPFAM" id="SSF50978">
    <property type="entry name" value="WD40 repeat-like"/>
    <property type="match status" value="1"/>
</dbReference>
<dbReference type="Pfam" id="PF02138">
    <property type="entry name" value="Beach"/>
    <property type="match status" value="1"/>
</dbReference>
<dbReference type="Proteomes" id="UP001162131">
    <property type="component" value="Unassembled WGS sequence"/>
</dbReference>
<dbReference type="CDD" id="cd06071">
    <property type="entry name" value="Beach"/>
    <property type="match status" value="1"/>
</dbReference>
<dbReference type="GO" id="GO:0016020">
    <property type="term" value="C:membrane"/>
    <property type="evidence" value="ECO:0007669"/>
    <property type="project" value="TreeGrafter"/>
</dbReference>
<protein>
    <recommendedName>
        <fullName evidence="8">Beach domain-containing protein</fullName>
    </recommendedName>
</protein>
<accession>A0AAU9IVF9</accession>
<dbReference type="Gene3D" id="2.60.120.200">
    <property type="match status" value="1"/>
</dbReference>
<dbReference type="InterPro" id="IPR015943">
    <property type="entry name" value="WD40/YVTN_repeat-like_dom_sf"/>
</dbReference>
<dbReference type="Gene3D" id="2.130.10.10">
    <property type="entry name" value="YVTN repeat-like/Quinoprotein amine dehydrogenase"/>
    <property type="match status" value="1"/>
</dbReference>
<dbReference type="PROSITE" id="PS51783">
    <property type="entry name" value="PH_BEACH"/>
    <property type="match status" value="1"/>
</dbReference>
<keyword evidence="1" id="KW-0853">WD repeat</keyword>
<dbReference type="SUPFAM" id="SSF81837">
    <property type="entry name" value="BEACH domain"/>
    <property type="match status" value="1"/>
</dbReference>
<dbReference type="PANTHER" id="PTHR13743:SF112">
    <property type="entry name" value="BEACH DOMAIN-CONTAINING PROTEIN"/>
    <property type="match status" value="1"/>
</dbReference>
<dbReference type="SUPFAM" id="SSF49899">
    <property type="entry name" value="Concanavalin A-like lectins/glucanases"/>
    <property type="match status" value="1"/>
</dbReference>
<name>A0AAU9IVF9_9CILI</name>
<dbReference type="PROSITE" id="PS50197">
    <property type="entry name" value="BEACH"/>
    <property type="match status" value="1"/>
</dbReference>
<dbReference type="SMART" id="SM00320">
    <property type="entry name" value="WD40"/>
    <property type="match status" value="2"/>
</dbReference>
<feature type="domain" description="BEACH" evidence="4">
    <location>
        <begin position="2162"/>
        <end position="2455"/>
    </location>
</feature>
<dbReference type="GO" id="GO:0005829">
    <property type="term" value="C:cytosol"/>
    <property type="evidence" value="ECO:0007669"/>
    <property type="project" value="TreeGrafter"/>
</dbReference>
<feature type="compositionally biased region" description="Polar residues" evidence="3">
    <location>
        <begin position="2014"/>
        <end position="2036"/>
    </location>
</feature>
<dbReference type="GO" id="GO:0019901">
    <property type="term" value="F:protein kinase binding"/>
    <property type="evidence" value="ECO:0007669"/>
    <property type="project" value="TreeGrafter"/>
</dbReference>
<dbReference type="InterPro" id="IPR011993">
    <property type="entry name" value="PH-like_dom_sf"/>
</dbReference>
<sequence>MAIRNKSFQGPLQRVLKLSDLSESSAAWHTFCSAQNQNLMSFLPVARVCDRELSVNEFTEFQANKQFVSVLVSSITESMVLHLARLQAFKDSQDEHSEPQSILNEMSEQLFPFLRILQSLMLRNDGSTKINIEMIEQLISFYDLLKSVTNSINEDPNQLILKYYCLFSDTIWLLIYRRKRQNDQEVKLLNLAYQNLEGLLLELITKENLKFLATEPISTQQNNIKLALKFNERSSEVDLALYLILALCQICKLPQPVGVQLTLSDTIPKAMTFILSIEDFRTFQHTSKTRLALEKSVLILELLNSVCYLTSKLEHQGKQFLKGNQDKLKGIFYYSIQNYVKYYMTVEVLDYEHDNGYLGQFYRNLYTLISTNALSSDLEGIPIMLFSLLVQGDLVKELDTRTPQVQAFTLQFLEKFLQLIGKKKTDNKFSHMKEFGLIGTLFSKPLFDVDEIYENDKEGFGSECLGSWNRIWAFLTENPKNIDWICNAIVRHIKLSQTDYKYLLKINLWMREQFDTNQEIGEGFIRNGIVEEIIHVIIQLKKSNEHDDQLITFFIMVKSMLEMYDISQLTKVNGIMDPLLQDMLLYDPVTSDLCLSCISRILRYQDSASCASFQSLLTRIDDIDMSIKLLNSMQESLREVSTKRGCQENFVKGGVLKTLKNKLTKPYSDTPTDKIILLWASVLECVRFLIEDNPVCKKQIHEFDFSAIANTIRSDSFQTLRALIYTKSIESLLYILYENNNLRTEELLNVKTPEVIPLVIELLADSGSNDFCSYINHSLVDSINAAHFANRRTTDILLNVLKRQYSEQLFNFIEDVLSKVMSHHITPQELQKIIDIARASCHMPEKQLLLYRCLSRAIENSFVPIDHIKFENHVGLSPTRYFCFRYPKCFLKCTTDEDFSFLPPKKEFSIFAWIYPEKLDSYSSCFLEFSDGKSSYFSVSLTDQKMTVEYIDGKSVFKVTSSGQLLEREWNLIGVSLKGASRYIPTPFMGVKFDVDLCINGEVNNKKSIEGSICCLKENFTQMMCGNNAELESPFIGRITSLYITSRSLLDYHYSQIYGLSFQYNLNYYPEEVSTSESFVVNKIVLKEIYNSFVFQWHPRNRLPVCSASRVMVQDECERFNGVTVLEAISANGGLKILMPLIKEWWDSEKNDRGVVLILNMIGDICQAQSLESIITKEFFDLLGLVLEESITEITESLLESIKKIVGKLGWNPERQFQALKSLLLNKKLWTKLTSDLQENYLGTLSLYIPYHFQCTPEKYSLVYTHLGSIKNTSLEFVLEILEKLLPKEIECSHVEAITAVIFRMMDENQVLLGMFLEMLNRRAKMKKNCILDVCTVMLYLLEKNKSPEIQAHTLRILNTILNEIPLMSPLERKSAVISARDEFEMIDLLFYAIDKRLDGVIHKETYKIIVEIAQNFTNFADQRIGDKFGMFADLVTKRLSESPEADFILRDINLLVEKDAKYSTLLFNRENFPMWIYSFYSKESYAEAENLSLSLLSDLRHMKNFNKLRALMIGISTENRHDGFNKALDFYLKLLLKINAAHSFNENIELFLDFSSVLEDLIHPDYIGVAELNINLYCTVIHNLLEISKDLRLVFCTFPYIPPISFESLNALLKEMPGDRSIPDSTLFMREGGFLRLILKFIFIGLGISQEKMLIDDLKYILKGGNMSSPYLIFNMPQKQEWEKRFNERAVELHTSIYANFPPRMGDLLYSQDFLAAYVLAECTEILVFSSDQPLLKFLREFIKESEVYISLNKLVSNLTQKEIDELYSLMKEYKFNFCSTSRSRFHQLEKNKFIHHLNVHLQQDFCPLFNNFQLEIKEQSDNLKRLKDQASSLKTLLCSTDWISNVHFFILAATSMKLNFISSTVRLPDYYKPKSSWMDQNRGSLGANDSLTVNLNQHISAKEESINELHNNYEQNQDRAKLLLNKRYWQFLKQHEKLKIILAGQIHEHYKLRQVFDRIGRMPFIETTNKARSSSRNISCAPSTAEIGRLSHIAKVDIEVNDNSEDPAETDLTMTSTGEADESSQNPFDESPSSATVFTELKQTVRFECEWISVTQSVFGFIEISQNYLIYVSEGKEKPETRAYFGSALKFTQRTCETKKIWETQDMAEVLPRRFIHQHTAIEVYLRNGKSMMFNLFDTAKRDEALNSMKSWEKGGVKVIKEISQKLILSYAKQWQSGKLSNMEYLLILNKLSSRSFNDISQYPIFPWVIKEFNIDVLNLDEPGVYRDLSYPIGALNPESKAEAIRKFTMWKDEEIQPFHYGSHYSSAGIVLHYLVRLDPFTEQAQSLQGGHFDVPDRLFYSVEAAWESGQGTSGDVKEMVPELFYLPEIFLNLNKENFGVRQDHIKVDDVELPKWAKSPSDFVRKHRLALESWYVNQNLHNWIDLIFGYKQHGKPAENFYNTFCSITYEDMFRRLLAANAEEDYESLQGYVEQVVHFGQTPVQLFKVPHPVRDKVSKSLTIFEKCRNEAGFENMDYRCYEVEGVIYALIPTAKNLIGVKGLGNKLILMKMTIRKDLEELKVDFSSYREYDLEGVTNLVLEDWEEGVQWKYSYSSDSNSTLKHNPYQFCIWEEDKLVSGFHIDNSFKVHKLNGNLLMSICHHAGLVTCVAAASFLFSGSMDTSIVSWSNFLSDSTKAKPYNLYLGHTEAIKQLSVSGNYQVLVSLSNDGTVLLHDIRSAECLKKLFGKSENPCKFISISEMGLVACSIYPDVIRIFSINGSEFRDIYIDQDEIHNVHDMQFNKTGENLLIGTNNAVGFYDIFEENIKAFKRVCENIITVVYPTGQEFLIFAINKDTTSVIYTLETSAKDARRLMIRSGAGINN</sequence>
<evidence type="ECO:0008006" key="8">
    <source>
        <dbReference type="Google" id="ProtNLM"/>
    </source>
</evidence>
<feature type="region of interest" description="Disordered" evidence="3">
    <location>
        <begin position="2002"/>
        <end position="2036"/>
    </location>
</feature>
<dbReference type="InterPro" id="IPR013320">
    <property type="entry name" value="ConA-like_dom_sf"/>
</dbReference>
<dbReference type="InterPro" id="IPR023362">
    <property type="entry name" value="PH-BEACH_dom"/>
</dbReference>
<proteinExistence type="predicted"/>
<feature type="coiled-coil region" evidence="2">
    <location>
        <begin position="1901"/>
        <end position="1928"/>
    </location>
</feature>
<organism evidence="6 7">
    <name type="scientific">Blepharisma stoltei</name>
    <dbReference type="NCBI Taxonomy" id="1481888"/>
    <lineage>
        <taxon>Eukaryota</taxon>
        <taxon>Sar</taxon>
        <taxon>Alveolata</taxon>
        <taxon>Ciliophora</taxon>
        <taxon>Postciliodesmatophora</taxon>
        <taxon>Heterotrichea</taxon>
        <taxon>Heterotrichida</taxon>
        <taxon>Blepharismidae</taxon>
        <taxon>Blepharisma</taxon>
    </lineage>
</organism>
<evidence type="ECO:0000259" key="5">
    <source>
        <dbReference type="PROSITE" id="PS51783"/>
    </source>
</evidence>
<dbReference type="GO" id="GO:0008104">
    <property type="term" value="P:intracellular protein localization"/>
    <property type="evidence" value="ECO:0007669"/>
    <property type="project" value="TreeGrafter"/>
</dbReference>
<feature type="repeat" description="WD" evidence="1">
    <location>
        <begin position="2645"/>
        <end position="2686"/>
    </location>
</feature>
<dbReference type="Gene3D" id="1.10.1540.10">
    <property type="entry name" value="BEACH domain"/>
    <property type="match status" value="1"/>
</dbReference>
<dbReference type="Gene3D" id="2.30.29.30">
    <property type="entry name" value="Pleckstrin-homology domain (PH domain)/Phosphotyrosine-binding domain (PTB)"/>
    <property type="match status" value="1"/>
</dbReference>
<dbReference type="InterPro" id="IPR000409">
    <property type="entry name" value="BEACH_dom"/>
</dbReference>
<dbReference type="SMART" id="SM01026">
    <property type="entry name" value="Beach"/>
    <property type="match status" value="1"/>
</dbReference>
<dbReference type="Pfam" id="PF13385">
    <property type="entry name" value="Laminin_G_3"/>
    <property type="match status" value="1"/>
</dbReference>